<dbReference type="RefSeq" id="WP_246908368.1">
    <property type="nucleotide sequence ID" value="NZ_JALJRB010000012.1"/>
</dbReference>
<keyword evidence="6" id="KW-0966">Cell projection</keyword>
<comment type="caution">
    <text evidence="6">The sequence shown here is derived from an EMBL/GenBank/DDBJ whole genome shotgun (WGS) entry which is preliminary data.</text>
</comment>
<sequence precursor="true">MAMNQAGRHCTRRFATAALAALLILLLVGSAGAAAVRIKDIANIKGVRNNQLVGYGLVVGLDGTGDGNRSSFTVQSMVSMLEKMGVTVDAKDVRVKNVAAVMVTADLPPFARAGGRIDALVSSIGDAQNLQGGTLLLTPLRAANGQVYAVAQGPVNTGGFQASGAGASISKNFPTVGRLIGGALVERDIHADFNQRTSLTLSLQRPDFTTVTRVADAINGLFFDPIAAAADAGTIELQVPPSYAGKLVELVAMIEALEVTPDVTARVVINERTGTVVMGENVRINTIAIAHGNLSIIVKEYPRVSQPLPFSEGETVLVPDTQVSIGEGENQLVVLPEGTSIGEVVNALNALGVSPRDLIAIFQAIKSAGALQAELEVI</sequence>
<name>A0AA41UQD9_9BACT</name>
<dbReference type="PANTHER" id="PTHR30381:SF0">
    <property type="entry name" value="FLAGELLAR P-RING PROTEIN"/>
    <property type="match status" value="1"/>
</dbReference>
<proteinExistence type="inferred from homology"/>
<evidence type="ECO:0000313" key="6">
    <source>
        <dbReference type="EMBL" id="MCJ8501283.1"/>
    </source>
</evidence>
<evidence type="ECO:0000256" key="5">
    <source>
        <dbReference type="HAMAP-Rule" id="MF_00416"/>
    </source>
</evidence>
<dbReference type="GO" id="GO:0009428">
    <property type="term" value="C:bacterial-type flagellum basal body, distal rod, P ring"/>
    <property type="evidence" value="ECO:0007669"/>
    <property type="project" value="InterPro"/>
</dbReference>
<dbReference type="InterPro" id="IPR001782">
    <property type="entry name" value="Flag_FlgI"/>
</dbReference>
<comment type="similarity">
    <text evidence="5">Belongs to the FlgI family.</text>
</comment>
<dbReference type="Proteomes" id="UP001165427">
    <property type="component" value="Unassembled WGS sequence"/>
</dbReference>
<organism evidence="6 7">
    <name type="scientific">Desulfatitalea alkaliphila</name>
    <dbReference type="NCBI Taxonomy" id="2929485"/>
    <lineage>
        <taxon>Bacteria</taxon>
        <taxon>Pseudomonadati</taxon>
        <taxon>Thermodesulfobacteriota</taxon>
        <taxon>Desulfobacteria</taxon>
        <taxon>Desulfobacterales</taxon>
        <taxon>Desulfosarcinaceae</taxon>
        <taxon>Desulfatitalea</taxon>
    </lineage>
</organism>
<comment type="function">
    <text evidence="1 5">Assembles around the rod to form the L-ring and probably protects the motor/basal body from shearing forces during rotation.</text>
</comment>
<protein>
    <recommendedName>
        <fullName evidence="5">Flagellar P-ring protein</fullName>
    </recommendedName>
    <alternativeName>
        <fullName evidence="5">Basal body P-ring protein</fullName>
    </alternativeName>
</protein>
<evidence type="ECO:0000256" key="1">
    <source>
        <dbReference type="ARBA" id="ARBA00002591"/>
    </source>
</evidence>
<dbReference type="GO" id="GO:0071973">
    <property type="term" value="P:bacterial-type flagellum-dependent cell motility"/>
    <property type="evidence" value="ECO:0007669"/>
    <property type="project" value="InterPro"/>
</dbReference>
<comment type="subunit">
    <text evidence="5">The basal body constitutes a major portion of the flagellar organelle and consists of four rings (L,P,S, and M) mounted on a central rod.</text>
</comment>
<dbReference type="PANTHER" id="PTHR30381">
    <property type="entry name" value="FLAGELLAR P-RING PERIPLASMIC PROTEIN FLGI"/>
    <property type="match status" value="1"/>
</dbReference>
<dbReference type="NCBIfam" id="NF003676">
    <property type="entry name" value="PRK05303.1"/>
    <property type="match status" value="1"/>
</dbReference>
<accession>A0AA41UQD9</accession>
<dbReference type="EMBL" id="JALJRB010000012">
    <property type="protein sequence ID" value="MCJ8501283.1"/>
    <property type="molecule type" value="Genomic_DNA"/>
</dbReference>
<evidence type="ECO:0000256" key="2">
    <source>
        <dbReference type="ARBA" id="ARBA00004117"/>
    </source>
</evidence>
<keyword evidence="6" id="KW-0969">Cilium</keyword>
<keyword evidence="4 5" id="KW-0975">Bacterial flagellum</keyword>
<reference evidence="6" key="1">
    <citation type="submission" date="2022-04" db="EMBL/GenBank/DDBJ databases">
        <title>Desulfatitalea alkaliphila sp. nov., a novel anaerobic sulfate-reducing bacterium isolated from terrestrial mud volcano, Taman Peninsula, Russia.</title>
        <authorList>
            <person name="Khomyakova M.A."/>
            <person name="Merkel A.Y."/>
            <person name="Slobodkin A.I."/>
        </authorList>
    </citation>
    <scope>NUCLEOTIDE SEQUENCE</scope>
    <source>
        <strain evidence="6">M08but</strain>
    </source>
</reference>
<dbReference type="HAMAP" id="MF_00416">
    <property type="entry name" value="FlgI"/>
    <property type="match status" value="1"/>
</dbReference>
<evidence type="ECO:0000313" key="7">
    <source>
        <dbReference type="Proteomes" id="UP001165427"/>
    </source>
</evidence>
<dbReference type="AlphaFoldDB" id="A0AA41UQD9"/>
<dbReference type="GO" id="GO:0005198">
    <property type="term" value="F:structural molecule activity"/>
    <property type="evidence" value="ECO:0007669"/>
    <property type="project" value="InterPro"/>
</dbReference>
<keyword evidence="7" id="KW-1185">Reference proteome</keyword>
<gene>
    <name evidence="5" type="primary">flgI</name>
    <name evidence="6" type="ORF">MRX98_11930</name>
</gene>
<keyword evidence="6" id="KW-0282">Flagellum</keyword>
<dbReference type="Pfam" id="PF02119">
    <property type="entry name" value="FlgI"/>
    <property type="match status" value="1"/>
</dbReference>
<comment type="subcellular location">
    <subcellularLocation>
        <location evidence="2 5">Bacterial flagellum basal body</location>
    </subcellularLocation>
</comment>
<dbReference type="PRINTS" id="PR01010">
    <property type="entry name" value="FLGPRINGFLGI"/>
</dbReference>
<feature type="signal peptide" evidence="5">
    <location>
        <begin position="1"/>
        <end position="33"/>
    </location>
</feature>
<evidence type="ECO:0000256" key="4">
    <source>
        <dbReference type="ARBA" id="ARBA00023143"/>
    </source>
</evidence>
<dbReference type="GO" id="GO:0030288">
    <property type="term" value="C:outer membrane-bounded periplasmic space"/>
    <property type="evidence" value="ECO:0007669"/>
    <property type="project" value="InterPro"/>
</dbReference>
<keyword evidence="3 5" id="KW-0732">Signal</keyword>
<evidence type="ECO:0000256" key="3">
    <source>
        <dbReference type="ARBA" id="ARBA00022729"/>
    </source>
</evidence>
<feature type="chain" id="PRO_5041494662" description="Flagellar P-ring protein" evidence="5">
    <location>
        <begin position="34"/>
        <end position="378"/>
    </location>
</feature>